<dbReference type="Pfam" id="PF13561">
    <property type="entry name" value="adh_short_C2"/>
    <property type="match status" value="1"/>
</dbReference>
<dbReference type="FunFam" id="3.40.50.720:FF:000084">
    <property type="entry name" value="Short-chain dehydrogenase reductase"/>
    <property type="match status" value="1"/>
</dbReference>
<evidence type="ECO:0000313" key="6">
    <source>
        <dbReference type="Proteomes" id="UP000199482"/>
    </source>
</evidence>
<evidence type="ECO:0000259" key="3">
    <source>
        <dbReference type="SMART" id="SM00822"/>
    </source>
</evidence>
<dbReference type="EMBL" id="LT629755">
    <property type="protein sequence ID" value="SDS93522.1"/>
    <property type="molecule type" value="Genomic_DNA"/>
</dbReference>
<dbReference type="InterPro" id="IPR020904">
    <property type="entry name" value="Sc_DH/Rdtase_CS"/>
</dbReference>
<evidence type="ECO:0000313" key="4">
    <source>
        <dbReference type="EMBL" id="MCP2366113.1"/>
    </source>
</evidence>
<dbReference type="OrthoDB" id="9789398at2"/>
<dbReference type="GO" id="GO:0016491">
    <property type="term" value="F:oxidoreductase activity"/>
    <property type="evidence" value="ECO:0007669"/>
    <property type="project" value="UniProtKB-KW"/>
</dbReference>
<evidence type="ECO:0000313" key="7">
    <source>
        <dbReference type="Proteomes" id="UP000893823"/>
    </source>
</evidence>
<dbReference type="STRING" id="589382.SAMN04489721_2184"/>
<sequence>MSAAEFEGLVAVVTGGASGIGLAAAQTLAARGARVAVLDRSVDGLPEPLVGFTADVSDRATVQTAIEAIADGLGGIDIVVNNAGISAVGTVEDNDDDEWARVLDINVVGMARVTAAALPWLRRSHAASVVNLCSIAALNGLPQRVLYSASKGAVLALTYAMATDHVGEGIRVNCVSPATVATPFVDRMLQGFADPVAERAALDARQATGRMVAPDEVAAAVAYLASPLSGSTTGTALEVDGGVTHLRVRPPGARA</sequence>
<comment type="similarity">
    <text evidence="1">Belongs to the short-chain dehydrogenases/reductases (SDR) family.</text>
</comment>
<evidence type="ECO:0000256" key="1">
    <source>
        <dbReference type="ARBA" id="ARBA00006484"/>
    </source>
</evidence>
<dbReference type="Proteomes" id="UP000199482">
    <property type="component" value="Chromosome I"/>
</dbReference>
<dbReference type="InterPro" id="IPR051122">
    <property type="entry name" value="SDR_DHRS6-like"/>
</dbReference>
<dbReference type="Proteomes" id="UP000893823">
    <property type="component" value="Unassembled WGS sequence"/>
</dbReference>
<dbReference type="InterPro" id="IPR057326">
    <property type="entry name" value="KR_dom"/>
</dbReference>
<accession>A0A1H1W980</accession>
<evidence type="ECO:0000256" key="2">
    <source>
        <dbReference type="ARBA" id="ARBA00023002"/>
    </source>
</evidence>
<dbReference type="SMART" id="SM00822">
    <property type="entry name" value="PKS_KR"/>
    <property type="match status" value="1"/>
</dbReference>
<organism evidence="5 6">
    <name type="scientific">Agromyces flavus</name>
    <dbReference type="NCBI Taxonomy" id="589382"/>
    <lineage>
        <taxon>Bacteria</taxon>
        <taxon>Bacillati</taxon>
        <taxon>Actinomycetota</taxon>
        <taxon>Actinomycetes</taxon>
        <taxon>Micrococcales</taxon>
        <taxon>Microbacteriaceae</taxon>
        <taxon>Agromyces</taxon>
    </lineage>
</organism>
<feature type="domain" description="Ketoreductase" evidence="3">
    <location>
        <begin position="9"/>
        <end position="178"/>
    </location>
</feature>
<reference evidence="4" key="3">
    <citation type="submission" date="2022-06" db="EMBL/GenBank/DDBJ databases">
        <title>Genomic Encyclopedia of Type Strains, Phase III (KMG-III): the genomes of soil and plant-associated and newly described type strains.</title>
        <authorList>
            <person name="Whitman W."/>
        </authorList>
    </citation>
    <scope>NUCLEOTIDE SEQUENCE</scope>
    <source>
        <strain evidence="4">CPCC 202695</strain>
    </source>
</reference>
<reference evidence="6" key="2">
    <citation type="submission" date="2016-10" db="EMBL/GenBank/DDBJ databases">
        <authorList>
            <person name="Varghese N."/>
            <person name="Submissions S."/>
        </authorList>
    </citation>
    <scope>NUCLEOTIDE SEQUENCE [LARGE SCALE GENOMIC DNA]</scope>
    <source>
        <strain evidence="6">CPCC 202695</strain>
    </source>
</reference>
<dbReference type="SUPFAM" id="SSF51735">
    <property type="entry name" value="NAD(P)-binding Rossmann-fold domains"/>
    <property type="match status" value="1"/>
</dbReference>
<evidence type="ECO:0000313" key="5">
    <source>
        <dbReference type="EMBL" id="SDS93522.1"/>
    </source>
</evidence>
<dbReference type="RefSeq" id="WP_092672136.1">
    <property type="nucleotide sequence ID" value="NZ_BMDN01000001.1"/>
</dbReference>
<keyword evidence="2" id="KW-0560">Oxidoreductase</keyword>
<protein>
    <submittedName>
        <fullName evidence="4">NAD(P)-dependent dehydrogenase (Short-subunit alcohol dehydrogenase family)</fullName>
    </submittedName>
    <submittedName>
        <fullName evidence="5">NAD(P)-dependent dehydrogenase, short-chain alcohol dehydrogenase family</fullName>
    </submittedName>
</protein>
<reference evidence="5" key="1">
    <citation type="submission" date="2016-10" db="EMBL/GenBank/DDBJ databases">
        <authorList>
            <person name="de Groot N.N."/>
        </authorList>
    </citation>
    <scope>NUCLEOTIDE SEQUENCE [LARGE SCALE GENOMIC DNA]</scope>
    <source>
        <strain evidence="5">CPCC 202695</strain>
    </source>
</reference>
<dbReference type="PANTHER" id="PTHR43477">
    <property type="entry name" value="DIHYDROANTICAPSIN 7-DEHYDROGENASE"/>
    <property type="match status" value="1"/>
</dbReference>
<dbReference type="AlphaFoldDB" id="A0A1H1W980"/>
<dbReference type="Gene3D" id="3.40.50.720">
    <property type="entry name" value="NAD(P)-binding Rossmann-like Domain"/>
    <property type="match status" value="1"/>
</dbReference>
<proteinExistence type="inferred from homology"/>
<gene>
    <name evidence="4" type="ORF">BCL57_000255</name>
    <name evidence="5" type="ORF">SAMN04489721_2184</name>
</gene>
<dbReference type="EMBL" id="SODL02000001">
    <property type="protein sequence ID" value="MCP2366113.1"/>
    <property type="molecule type" value="Genomic_DNA"/>
</dbReference>
<dbReference type="PRINTS" id="PR00081">
    <property type="entry name" value="GDHRDH"/>
</dbReference>
<dbReference type="PANTHER" id="PTHR43477:SF1">
    <property type="entry name" value="DIHYDROANTICAPSIN 7-DEHYDROGENASE"/>
    <property type="match status" value="1"/>
</dbReference>
<dbReference type="PROSITE" id="PS00061">
    <property type="entry name" value="ADH_SHORT"/>
    <property type="match status" value="1"/>
</dbReference>
<dbReference type="CDD" id="cd05233">
    <property type="entry name" value="SDR_c"/>
    <property type="match status" value="1"/>
</dbReference>
<keyword evidence="7" id="KW-1185">Reference proteome</keyword>
<dbReference type="PRINTS" id="PR00080">
    <property type="entry name" value="SDRFAMILY"/>
</dbReference>
<dbReference type="InterPro" id="IPR036291">
    <property type="entry name" value="NAD(P)-bd_dom_sf"/>
</dbReference>
<dbReference type="InterPro" id="IPR002347">
    <property type="entry name" value="SDR_fam"/>
</dbReference>
<name>A0A1H1W980_9MICO</name>